<organism evidence="2 3">
    <name type="scientific">Phenylobacterium glaciei</name>
    <dbReference type="NCBI Taxonomy" id="2803784"/>
    <lineage>
        <taxon>Bacteria</taxon>
        <taxon>Pseudomonadati</taxon>
        <taxon>Pseudomonadota</taxon>
        <taxon>Alphaproteobacteria</taxon>
        <taxon>Caulobacterales</taxon>
        <taxon>Caulobacteraceae</taxon>
        <taxon>Phenylobacterium</taxon>
    </lineage>
</organism>
<comment type="caution">
    <text evidence="2">The sequence shown here is derived from an EMBL/GenBank/DDBJ whole genome shotgun (WGS) entry which is preliminary data.</text>
</comment>
<proteinExistence type="predicted"/>
<dbReference type="InterPro" id="IPR010781">
    <property type="entry name" value="DUF1376"/>
</dbReference>
<dbReference type="Proteomes" id="UP000622580">
    <property type="component" value="Unassembled WGS sequence"/>
</dbReference>
<evidence type="ECO:0000313" key="3">
    <source>
        <dbReference type="Proteomes" id="UP000622580"/>
    </source>
</evidence>
<reference evidence="2" key="1">
    <citation type="submission" date="2021-04" db="EMBL/GenBank/DDBJ databases">
        <title>Draft genome assembly of strain Phenylobacterium sp. 20VBR1 using MiniION and Illumina platforms.</title>
        <authorList>
            <person name="Thomas F.A."/>
            <person name="Krishnan K.P."/>
            <person name="Sinha R.K."/>
        </authorList>
    </citation>
    <scope>NUCLEOTIDE SEQUENCE</scope>
    <source>
        <strain evidence="2">20VBR1</strain>
    </source>
</reference>
<accession>A0A941D356</accession>
<dbReference type="RefSeq" id="WP_215340590.1">
    <property type="nucleotide sequence ID" value="NZ_JAGSGD010000001.1"/>
</dbReference>
<feature type="region of interest" description="Disordered" evidence="1">
    <location>
        <begin position="241"/>
        <end position="263"/>
    </location>
</feature>
<dbReference type="Pfam" id="PF07120">
    <property type="entry name" value="DUF1376"/>
    <property type="match status" value="1"/>
</dbReference>
<dbReference type="AlphaFoldDB" id="A0A941D356"/>
<evidence type="ECO:0000256" key="1">
    <source>
        <dbReference type="SAM" id="MobiDB-lite"/>
    </source>
</evidence>
<keyword evidence="3" id="KW-1185">Reference proteome</keyword>
<name>A0A941D356_9CAUL</name>
<gene>
    <name evidence="2" type="ORF">JKL49_11235</name>
</gene>
<sequence>MTHPCLPLWIDDYDAATSHLTAAEDGVYGRLLRLAWRTPGCSLPNDPAWIARKIRLSAEDFDAIAKPVLEEFFKVQRGRLIQKRLKAEYENISRKKSLRQNAGKKGGDTKALKNKGNDPSNASVLPGDMRAFPEPEPDPEVVEPSSSKAGVPEWKDRLAEAVVAAGDMADLTAIPMQHAADLRALVEPNSGAPCTWDEVLTAIGLLAARQRQRGKPIRAWSWVRDDALALRDKRLNAINPAPNVVPMTTPRSNSLTEQIGANNDEARRLAFERMDAQNG</sequence>
<feature type="compositionally biased region" description="Polar residues" evidence="1">
    <location>
        <begin position="249"/>
        <end position="261"/>
    </location>
</feature>
<evidence type="ECO:0000313" key="2">
    <source>
        <dbReference type="EMBL" id="MBR7619963.1"/>
    </source>
</evidence>
<protein>
    <submittedName>
        <fullName evidence="2">YdaU family protein</fullName>
    </submittedName>
</protein>
<feature type="region of interest" description="Disordered" evidence="1">
    <location>
        <begin position="96"/>
        <end position="150"/>
    </location>
</feature>
<dbReference type="EMBL" id="JAGSGD010000001">
    <property type="protein sequence ID" value="MBR7619963.1"/>
    <property type="molecule type" value="Genomic_DNA"/>
</dbReference>